<reference evidence="1 2" key="1">
    <citation type="journal article" date="2014" name="Nature">
        <title>Sequential evolution of bacterial morphology by co-option of a developmental regulator.</title>
        <authorList>
            <person name="Jiang C."/>
            <person name="Brown P.J."/>
            <person name="Ducret A."/>
            <person name="Brun Y.V."/>
        </authorList>
    </citation>
    <scope>NUCLEOTIDE SEQUENCE [LARGE SCALE GENOMIC DNA]</scope>
    <source>
        <strain evidence="1 2">DSM 16100</strain>
    </source>
</reference>
<name>V4P5V5_9CAUL</name>
<evidence type="ECO:0008006" key="3">
    <source>
        <dbReference type="Google" id="ProtNLM"/>
    </source>
</evidence>
<dbReference type="PATRIC" id="fig|1121022.4.peg.2885"/>
<protein>
    <recommendedName>
        <fullName evidence="3">Peptide ABC transporter permease</fullName>
    </recommendedName>
</protein>
<proteinExistence type="predicted"/>
<dbReference type="OrthoDB" id="8888710at2"/>
<sequence>MTQTVLLDNVEHHDLRLISGHSAALGDKVNMALVFPTEFAEVQREYPILFRRSDNGTFQAFALLGLDRDENLYLDDKGWQARYIPAIQARGPFRIGLREQESGVTEPMIMVDLDHPRISRSEGAPLFQPHGGHSPALERVVQTLRTLHVGAEASHAMFTAFETAGLIAPVEINIRLDETTQYSLPGFFSISSDGLSQLEGATLEKLNTAGFLALAFCVLTSMGNMSRLIEMKNRQRALLPA</sequence>
<dbReference type="eggNOG" id="ENOG502ZBW3">
    <property type="taxonomic scope" value="Bacteria"/>
</dbReference>
<organism evidence="1 2">
    <name type="scientific">Asticcacaulis benevestitus DSM 16100 = ATCC BAA-896</name>
    <dbReference type="NCBI Taxonomy" id="1121022"/>
    <lineage>
        <taxon>Bacteria</taxon>
        <taxon>Pseudomonadati</taxon>
        <taxon>Pseudomonadota</taxon>
        <taxon>Alphaproteobacteria</taxon>
        <taxon>Caulobacterales</taxon>
        <taxon>Caulobacteraceae</taxon>
        <taxon>Asticcacaulis</taxon>
    </lineage>
</organism>
<dbReference type="STRING" id="1121022.GCA_000376105_02200"/>
<dbReference type="Proteomes" id="UP000017837">
    <property type="component" value="Unassembled WGS sequence"/>
</dbReference>
<dbReference type="RefSeq" id="WP_018081866.1">
    <property type="nucleotide sequence ID" value="NZ_AQWM01000008.1"/>
</dbReference>
<dbReference type="InterPro" id="IPR010836">
    <property type="entry name" value="SapC"/>
</dbReference>
<evidence type="ECO:0000313" key="2">
    <source>
        <dbReference type="Proteomes" id="UP000017837"/>
    </source>
</evidence>
<accession>V4P5V5</accession>
<dbReference type="EMBL" id="AWGB01000030">
    <property type="protein sequence ID" value="ESQ89332.1"/>
    <property type="molecule type" value="Genomic_DNA"/>
</dbReference>
<dbReference type="Pfam" id="PF07277">
    <property type="entry name" value="SapC"/>
    <property type="match status" value="1"/>
</dbReference>
<keyword evidence="2" id="KW-1185">Reference proteome</keyword>
<evidence type="ECO:0000313" key="1">
    <source>
        <dbReference type="EMBL" id="ESQ89332.1"/>
    </source>
</evidence>
<comment type="caution">
    <text evidence="1">The sequence shown here is derived from an EMBL/GenBank/DDBJ whole genome shotgun (WGS) entry which is preliminary data.</text>
</comment>
<dbReference type="AlphaFoldDB" id="V4P5V5"/>
<gene>
    <name evidence="1" type="ORF">ABENE_14180</name>
</gene>